<gene>
    <name evidence="3" type="ORF">CXR34_07010</name>
</gene>
<evidence type="ECO:0000256" key="1">
    <source>
        <dbReference type="SAM" id="Phobius"/>
    </source>
</evidence>
<organism evidence="3 4">
    <name type="scientific">Microbacterium hominis</name>
    <dbReference type="NCBI Taxonomy" id="162426"/>
    <lineage>
        <taxon>Bacteria</taxon>
        <taxon>Bacillati</taxon>
        <taxon>Actinomycetota</taxon>
        <taxon>Actinomycetes</taxon>
        <taxon>Micrococcales</taxon>
        <taxon>Microbacteriaceae</taxon>
        <taxon>Microbacterium</taxon>
    </lineage>
</organism>
<feature type="transmembrane region" description="Helical" evidence="1">
    <location>
        <begin position="189"/>
        <end position="209"/>
    </location>
</feature>
<reference evidence="3 4" key="1">
    <citation type="submission" date="2017-12" db="EMBL/GenBank/DDBJ databases">
        <title>Isolation and characterization of estrogens degradatiion strain Microbacterium hominis SJTG1.</title>
        <authorList>
            <person name="Xiong W."/>
            <person name="Yin C."/>
            <person name="Zheng D."/>
            <person name="Liang R."/>
        </authorList>
    </citation>
    <scope>NUCLEOTIDE SEQUENCE [LARGE SCALE GENOMIC DNA]</scope>
    <source>
        <strain evidence="3 4">SJTG1</strain>
    </source>
</reference>
<feature type="transmembrane region" description="Helical" evidence="1">
    <location>
        <begin position="54"/>
        <end position="80"/>
    </location>
</feature>
<keyword evidence="1" id="KW-0472">Membrane</keyword>
<accession>A0A2K9DE94</accession>
<dbReference type="KEGG" id="mhos:CXR34_07010"/>
<dbReference type="RefSeq" id="WP_101306022.1">
    <property type="nucleotide sequence ID" value="NZ_CP025299.1"/>
</dbReference>
<feature type="transmembrane region" description="Helical" evidence="1">
    <location>
        <begin position="215"/>
        <end position="236"/>
    </location>
</feature>
<name>A0A2K9DE94_9MICO</name>
<dbReference type="AlphaFoldDB" id="A0A2K9DE94"/>
<dbReference type="EMBL" id="CP025299">
    <property type="protein sequence ID" value="AUG29239.1"/>
    <property type="molecule type" value="Genomic_DNA"/>
</dbReference>
<feature type="transmembrane region" description="Helical" evidence="1">
    <location>
        <begin position="92"/>
        <end position="110"/>
    </location>
</feature>
<feature type="transmembrane region" description="Helical" evidence="1">
    <location>
        <begin position="130"/>
        <end position="151"/>
    </location>
</feature>
<proteinExistence type="predicted"/>
<dbReference type="Proteomes" id="UP000233276">
    <property type="component" value="Chromosome"/>
</dbReference>
<protein>
    <recommendedName>
        <fullName evidence="2">DUF1648 domain-containing protein</fullName>
    </recommendedName>
</protein>
<dbReference type="InterPro" id="IPR012867">
    <property type="entry name" value="DUF1648"/>
</dbReference>
<keyword evidence="1" id="KW-0812">Transmembrane</keyword>
<keyword evidence="1" id="KW-1133">Transmembrane helix</keyword>
<feature type="transmembrane region" description="Helical" evidence="1">
    <location>
        <begin position="12"/>
        <end position="34"/>
    </location>
</feature>
<feature type="domain" description="DUF1648" evidence="2">
    <location>
        <begin position="27"/>
        <end position="68"/>
    </location>
</feature>
<evidence type="ECO:0000259" key="2">
    <source>
        <dbReference type="Pfam" id="PF07853"/>
    </source>
</evidence>
<evidence type="ECO:0000313" key="3">
    <source>
        <dbReference type="EMBL" id="AUG29239.1"/>
    </source>
</evidence>
<dbReference type="Pfam" id="PF07853">
    <property type="entry name" value="DUF1648"/>
    <property type="match status" value="1"/>
</dbReference>
<evidence type="ECO:0000313" key="4">
    <source>
        <dbReference type="Proteomes" id="UP000233276"/>
    </source>
</evidence>
<sequence>MTTPRPRAVSRFLVVAVAIPVVATLVAVLLQLGARASLPDPIAIHWGVDGGPDGYGPLAVAVLSTAAIGLGVPLLIAASALNGLRRGDRGPAYRMMGALAGATSVFTAVLTTSSVLMQRGVAEAAAGPSVLPWLLVAAVVAVPVGVLAWFLQPHERIVSTPTTAAISPPLSSGERAVWLRSVRLARGGLIVLGAALALLVVVTILTVAVSGSAVAATILIVLIVLMAAVIAATAVFHVRVDATGLTVNSATGFPRIHLPLAEIDRVEVVEVNPMGEFGGWGLRWAPGGGFGVVLRTGPGIRVTRRDRRVFTVTVDDAGTGAALLAAEAERAAGR</sequence>